<evidence type="ECO:0000259" key="1">
    <source>
        <dbReference type="Pfam" id="PF00501"/>
    </source>
</evidence>
<dbReference type="InterPro" id="IPR025110">
    <property type="entry name" value="AMP-bd_C"/>
</dbReference>
<dbReference type="InterPro" id="IPR045851">
    <property type="entry name" value="AMP-bd_C_sf"/>
</dbReference>
<dbReference type="Gene3D" id="3.30.300.30">
    <property type="match status" value="1"/>
</dbReference>
<dbReference type="Proteomes" id="UP000502421">
    <property type="component" value="Chromosome"/>
</dbReference>
<dbReference type="SUPFAM" id="SSF56801">
    <property type="entry name" value="Acetyl-CoA synthetase-like"/>
    <property type="match status" value="1"/>
</dbReference>
<dbReference type="GO" id="GO:0043041">
    <property type="term" value="P:amino acid activation for nonribosomal peptide biosynthetic process"/>
    <property type="evidence" value="ECO:0007669"/>
    <property type="project" value="TreeGrafter"/>
</dbReference>
<dbReference type="Pfam" id="PF13193">
    <property type="entry name" value="AMP-binding_C"/>
    <property type="match status" value="1"/>
</dbReference>
<gene>
    <name evidence="4" type="ORF">HF329_11295</name>
</gene>
<dbReference type="InterPro" id="IPR009081">
    <property type="entry name" value="PP-bd_ACP"/>
</dbReference>
<dbReference type="Gene3D" id="1.10.1200.10">
    <property type="entry name" value="ACP-like"/>
    <property type="match status" value="1"/>
</dbReference>
<dbReference type="SUPFAM" id="SSF47336">
    <property type="entry name" value="ACP-like"/>
    <property type="match status" value="1"/>
</dbReference>
<dbReference type="Pfam" id="PF00501">
    <property type="entry name" value="AMP-binding"/>
    <property type="match status" value="1"/>
</dbReference>
<dbReference type="Pfam" id="PF00550">
    <property type="entry name" value="PP-binding"/>
    <property type="match status" value="1"/>
</dbReference>
<dbReference type="Gene3D" id="3.40.50.980">
    <property type="match status" value="2"/>
</dbReference>
<evidence type="ECO:0000313" key="4">
    <source>
        <dbReference type="EMBL" id="QJB31878.1"/>
    </source>
</evidence>
<dbReference type="InterPro" id="IPR036736">
    <property type="entry name" value="ACP-like_sf"/>
</dbReference>
<dbReference type="NCBIfam" id="TIGR01733">
    <property type="entry name" value="AA-adenyl-dom"/>
    <property type="match status" value="1"/>
</dbReference>
<dbReference type="RefSeq" id="WP_168804134.1">
    <property type="nucleotide sequence ID" value="NZ_CP051205.1"/>
</dbReference>
<dbReference type="GO" id="GO:0044550">
    <property type="term" value="P:secondary metabolite biosynthetic process"/>
    <property type="evidence" value="ECO:0007669"/>
    <property type="project" value="TreeGrafter"/>
</dbReference>
<dbReference type="InterPro" id="IPR000873">
    <property type="entry name" value="AMP-dep_synth/lig_dom"/>
</dbReference>
<protein>
    <submittedName>
        <fullName evidence="4">Amino acid adenylation domain-containing protein</fullName>
    </submittedName>
</protein>
<dbReference type="GO" id="GO:0005737">
    <property type="term" value="C:cytoplasm"/>
    <property type="evidence" value="ECO:0007669"/>
    <property type="project" value="TreeGrafter"/>
</dbReference>
<dbReference type="Gene3D" id="3.30.559.30">
    <property type="entry name" value="Nonribosomal peptide synthetase, condensation domain"/>
    <property type="match status" value="1"/>
</dbReference>
<dbReference type="Gene3D" id="2.30.38.10">
    <property type="entry name" value="Luciferase, Domain 3"/>
    <property type="match status" value="1"/>
</dbReference>
<accession>A0AAE7D8A1</accession>
<evidence type="ECO:0000259" key="3">
    <source>
        <dbReference type="Pfam" id="PF13193"/>
    </source>
</evidence>
<organism evidence="4 5">
    <name type="scientific">Chitinophaga oryzae</name>
    <dbReference type="NCBI Taxonomy" id="2725414"/>
    <lineage>
        <taxon>Bacteria</taxon>
        <taxon>Pseudomonadati</taxon>
        <taxon>Bacteroidota</taxon>
        <taxon>Chitinophagia</taxon>
        <taxon>Chitinophagales</taxon>
        <taxon>Chitinophagaceae</taxon>
        <taxon>Chitinophaga</taxon>
    </lineage>
</organism>
<proteinExistence type="predicted"/>
<dbReference type="PROSITE" id="PS00455">
    <property type="entry name" value="AMP_BINDING"/>
    <property type="match status" value="1"/>
</dbReference>
<evidence type="ECO:0000313" key="5">
    <source>
        <dbReference type="Proteomes" id="UP000502421"/>
    </source>
</evidence>
<evidence type="ECO:0000259" key="2">
    <source>
        <dbReference type="Pfam" id="PF00550"/>
    </source>
</evidence>
<dbReference type="PANTHER" id="PTHR45527:SF1">
    <property type="entry name" value="FATTY ACID SYNTHASE"/>
    <property type="match status" value="1"/>
</dbReference>
<dbReference type="EMBL" id="CP051205">
    <property type="protein sequence ID" value="QJB31878.1"/>
    <property type="molecule type" value="Genomic_DNA"/>
</dbReference>
<feature type="domain" description="AMP-binding enzyme C-terminal" evidence="3">
    <location>
        <begin position="662"/>
        <end position="737"/>
    </location>
</feature>
<dbReference type="AlphaFoldDB" id="A0AAE7D8A1"/>
<sequence>MKNVDPLQFTDPKYVSFFQYWRAAEDAPTNFTFRLQFTRQPLVKTSTRVFRLPGSAAIPLLRLVPGEKSALFTAFIAAVAWLLDRYCGQKDIILHTPLLQTSRPAIVYEPFVPIRIRIDPSADLQTHLEHCRTAVKTAYRHQNFPLSLVSRRQQDYLSSNILLCMEGLHQPQQATQHDLIYHIENTGQDIVLRVTWQEAYFPSWFIDNMLSHLMNTFGGLENITTRLSDVRILGEHERQQLRRFSSSRNDTLPAATIHGFFEEKAEQFPDHVALVHHAAMYTYRALNEKVNQLSHRLRMVHNITQGSMIGICMQRSAWQVIAMLAILKAGAVYVPFDIHLPDARAQFMLADANIRLMITDATTQARFDPAVPTIGIEQDILPASGNFPVSNPSPVATPQDLAYVIYTSGTTGQPKGVPIKHAGVVNMATDQVLRFGIRNTDRVAAFANVTFDAAVSEVLMALYAGAGIVVTDEALIKDTTRLLDEWRLQRVSVVTLPPAYLRILPPDALRFLRVLITAGEPANPETARYCSGFLEYYNAYGPTENTVCTSIYKATPDGPCPRRLPVGTPIANTQVYILDERYQPTPVGITGRLYIAGMGLSPGYLNRPDLNREKFIRLPEHTDTLLYDSGDLARWLPDGNLDFTGRADDLIKVDGIRIEPEEISNLLLQHPQVKLCEVLAVGTTAEKRLVAFVQPTPGTPAVTEQMFADFLYERLPAYMCPSRIILTSHIPVNSNGKTDKQALTALLDHHTSYVAPVNEAEAHMQGIWQQALNLPRISRDGHFFQLGATSINVISLHTLLKQEHPGFDIRMIFRFPVLSEFTAAFLEDKKRYT</sequence>
<dbReference type="PANTHER" id="PTHR45527">
    <property type="entry name" value="NONRIBOSOMAL PEPTIDE SYNTHETASE"/>
    <property type="match status" value="1"/>
</dbReference>
<dbReference type="FunFam" id="3.40.50.980:FF:000001">
    <property type="entry name" value="Non-ribosomal peptide synthetase"/>
    <property type="match status" value="1"/>
</dbReference>
<dbReference type="InterPro" id="IPR020845">
    <property type="entry name" value="AMP-binding_CS"/>
</dbReference>
<name>A0AAE7D8A1_9BACT</name>
<dbReference type="KEGG" id="coy:HF329_11295"/>
<feature type="domain" description="Carrier" evidence="2">
    <location>
        <begin position="765"/>
        <end position="824"/>
    </location>
</feature>
<feature type="domain" description="AMP-dependent synthetase/ligase" evidence="1">
    <location>
        <begin position="261"/>
        <end position="605"/>
    </location>
</feature>
<dbReference type="CDD" id="cd05930">
    <property type="entry name" value="A_NRPS"/>
    <property type="match status" value="1"/>
</dbReference>
<reference evidence="5" key="1">
    <citation type="submission" date="2020-04" db="EMBL/GenBank/DDBJ databases">
        <authorList>
            <person name="Kittiwongwattana C."/>
        </authorList>
    </citation>
    <scope>NUCLEOTIDE SEQUENCE [LARGE SCALE GENOMIC DNA]</scope>
    <source>
        <strain evidence="5">1310</strain>
    </source>
</reference>
<dbReference type="InterPro" id="IPR010071">
    <property type="entry name" value="AA_adenyl_dom"/>
</dbReference>
<dbReference type="GO" id="GO:0031177">
    <property type="term" value="F:phosphopantetheine binding"/>
    <property type="evidence" value="ECO:0007669"/>
    <property type="project" value="TreeGrafter"/>
</dbReference>
<dbReference type="SUPFAM" id="SSF52777">
    <property type="entry name" value="CoA-dependent acyltransferases"/>
    <property type="match status" value="1"/>
</dbReference>